<dbReference type="EMBL" id="CP002955">
    <property type="protein sequence ID" value="AEL28199.1"/>
    <property type="molecule type" value="Genomic_DNA"/>
</dbReference>
<proteinExistence type="predicted"/>
<gene>
    <name evidence="7" type="ordered locus">Cycma_4503</name>
</gene>
<dbReference type="KEGG" id="cmr:Cycma_4503"/>
<feature type="transmembrane region" description="Helical" evidence="6">
    <location>
        <begin position="264"/>
        <end position="293"/>
    </location>
</feature>
<keyword evidence="4 6" id="KW-1133">Transmembrane helix</keyword>
<feature type="transmembrane region" description="Helical" evidence="6">
    <location>
        <begin position="219"/>
        <end position="242"/>
    </location>
</feature>
<dbReference type="PANTHER" id="PTHR42770:SF11">
    <property type="entry name" value="INNER MEMBRANE TRANSPORT PROTEIN YBAT"/>
    <property type="match status" value="1"/>
</dbReference>
<reference evidence="8" key="1">
    <citation type="submission" date="2011-07" db="EMBL/GenBank/DDBJ databases">
        <title>The complete genome of Cyclobacterium marinum DSM 745.</title>
        <authorList>
            <person name="Lucas S."/>
            <person name="Han J."/>
            <person name="Lapidus A."/>
            <person name="Bruce D."/>
            <person name="Goodwin L."/>
            <person name="Pitluck S."/>
            <person name="Peters L."/>
            <person name="Kyrpides N."/>
            <person name="Mavromatis K."/>
            <person name="Ivanova N."/>
            <person name="Ovchinnikova G."/>
            <person name="Chertkov O."/>
            <person name="Detter J.C."/>
            <person name="Tapia R."/>
            <person name="Han C."/>
            <person name="Land M."/>
            <person name="Hauser L."/>
            <person name="Markowitz V."/>
            <person name="Cheng J.-F."/>
            <person name="Hugenholtz P."/>
            <person name="Woyke T."/>
            <person name="Wu D."/>
            <person name="Tindall B."/>
            <person name="Schuetze A."/>
            <person name="Brambilla E."/>
            <person name="Klenk H.-P."/>
            <person name="Eisen J.A."/>
        </authorList>
    </citation>
    <scope>NUCLEOTIDE SEQUENCE [LARGE SCALE GENOMIC DNA]</scope>
    <source>
        <strain evidence="8">ATCC 25205 / DSM 745 / LMG 13164 / NCIMB 1802</strain>
    </source>
</reference>
<feature type="transmembrane region" description="Helical" evidence="6">
    <location>
        <begin position="379"/>
        <end position="395"/>
    </location>
</feature>
<dbReference type="Proteomes" id="UP000001635">
    <property type="component" value="Chromosome"/>
</dbReference>
<keyword evidence="5 6" id="KW-0472">Membrane</keyword>
<protein>
    <submittedName>
        <fullName evidence="7">Amino acid permease-associated region</fullName>
    </submittedName>
</protein>
<evidence type="ECO:0000256" key="2">
    <source>
        <dbReference type="ARBA" id="ARBA00022475"/>
    </source>
</evidence>
<dbReference type="PIRSF" id="PIRSF006060">
    <property type="entry name" value="AA_transporter"/>
    <property type="match status" value="1"/>
</dbReference>
<evidence type="ECO:0000256" key="6">
    <source>
        <dbReference type="SAM" id="Phobius"/>
    </source>
</evidence>
<evidence type="ECO:0000313" key="8">
    <source>
        <dbReference type="Proteomes" id="UP000001635"/>
    </source>
</evidence>
<feature type="transmembrane region" description="Helical" evidence="6">
    <location>
        <begin position="87"/>
        <end position="113"/>
    </location>
</feature>
<dbReference type="RefSeq" id="WP_014022483.1">
    <property type="nucleotide sequence ID" value="NC_015914.1"/>
</dbReference>
<dbReference type="eggNOG" id="COG0531">
    <property type="taxonomic scope" value="Bacteria"/>
</dbReference>
<dbReference type="STRING" id="880070.Cycma_4503"/>
<evidence type="ECO:0000313" key="7">
    <source>
        <dbReference type="EMBL" id="AEL28199.1"/>
    </source>
</evidence>
<keyword evidence="2" id="KW-1003">Cell membrane</keyword>
<feature type="transmembrane region" description="Helical" evidence="6">
    <location>
        <begin position="313"/>
        <end position="331"/>
    </location>
</feature>
<evidence type="ECO:0000256" key="5">
    <source>
        <dbReference type="ARBA" id="ARBA00023136"/>
    </source>
</evidence>
<dbReference type="InterPro" id="IPR050367">
    <property type="entry name" value="APC_superfamily"/>
</dbReference>
<feature type="transmembrane region" description="Helical" evidence="6">
    <location>
        <begin position="179"/>
        <end position="199"/>
    </location>
</feature>
<evidence type="ECO:0000256" key="4">
    <source>
        <dbReference type="ARBA" id="ARBA00022989"/>
    </source>
</evidence>
<keyword evidence="3 6" id="KW-0812">Transmembrane</keyword>
<evidence type="ECO:0000256" key="1">
    <source>
        <dbReference type="ARBA" id="ARBA00004651"/>
    </source>
</evidence>
<keyword evidence="8" id="KW-1185">Reference proteome</keyword>
<dbReference type="Gene3D" id="1.20.1740.10">
    <property type="entry name" value="Amino acid/polyamine transporter I"/>
    <property type="match status" value="1"/>
</dbReference>
<feature type="transmembrane region" description="Helical" evidence="6">
    <location>
        <begin position="337"/>
        <end position="359"/>
    </location>
</feature>
<organism evidence="7 8">
    <name type="scientific">Cyclobacterium marinum (strain ATCC 25205 / DSM 745 / LMG 13164 / NCIMB 1802)</name>
    <name type="common">Flectobacillus marinus</name>
    <dbReference type="NCBI Taxonomy" id="880070"/>
    <lineage>
        <taxon>Bacteria</taxon>
        <taxon>Pseudomonadati</taxon>
        <taxon>Bacteroidota</taxon>
        <taxon>Cytophagia</taxon>
        <taxon>Cytophagales</taxon>
        <taxon>Cyclobacteriaceae</taxon>
        <taxon>Cyclobacterium</taxon>
    </lineage>
</organism>
<dbReference type="OrthoDB" id="9762947at2"/>
<dbReference type="Pfam" id="PF13520">
    <property type="entry name" value="AA_permease_2"/>
    <property type="match status" value="1"/>
</dbReference>
<dbReference type="GO" id="GO:0022857">
    <property type="term" value="F:transmembrane transporter activity"/>
    <property type="evidence" value="ECO:0007669"/>
    <property type="project" value="InterPro"/>
</dbReference>
<dbReference type="PANTHER" id="PTHR42770">
    <property type="entry name" value="AMINO ACID TRANSPORTER-RELATED"/>
    <property type="match status" value="1"/>
</dbReference>
<feature type="transmembrane region" description="Helical" evidence="6">
    <location>
        <begin position="41"/>
        <end position="60"/>
    </location>
</feature>
<sequence>MAELKKELGVLRLTFYGVGTIVGAGIYTVIGAAAGQAGYDLWLSFIFAAVAASFSAFSYAELSSTYPSAGAEFIFVRKAFPKIDIPSFLTGWTIAFHSSATVAAVLLAFSGYFNTFFNVPSLLISYGILLLITLISITGIKKSSTANVIMVSIQLLGLLILIVFGLLETGAPKAGFFKVESLSGTLAATATLFFIYTGFEHMAALGSEVKNPGKTIPRAFLSTMVITTIIYLFIAFTVLNIADPSALAEVDSPLSLAASNLNSWLPVVLAVAALFATANAAFSGIISISRVLFGMAKMGELPKFMIKTNTQKVPWVTTLAVMVAVAGFLLLGDIKIVAGMSSLGALLVFVAVNVALIVLRFKAPDQERPFKVPLSVGKVPILPIVAILISLSLIIQYQWQVYAAFVGAIVVGRALDYFLDKKSKEEIDPENEKELFNH</sequence>
<evidence type="ECO:0000256" key="3">
    <source>
        <dbReference type="ARBA" id="ARBA00022692"/>
    </source>
</evidence>
<accession>G0J0C6</accession>
<feature type="transmembrane region" description="Helical" evidence="6">
    <location>
        <begin position="13"/>
        <end position="35"/>
    </location>
</feature>
<name>G0J0C6_CYCMS</name>
<feature type="transmembrane region" description="Helical" evidence="6">
    <location>
        <begin position="119"/>
        <end position="140"/>
    </location>
</feature>
<dbReference type="GO" id="GO:0005886">
    <property type="term" value="C:plasma membrane"/>
    <property type="evidence" value="ECO:0007669"/>
    <property type="project" value="UniProtKB-SubCell"/>
</dbReference>
<dbReference type="HOGENOM" id="CLU_007946_16_0_10"/>
<feature type="transmembrane region" description="Helical" evidence="6">
    <location>
        <begin position="147"/>
        <end position="167"/>
    </location>
</feature>
<feature type="transmembrane region" description="Helical" evidence="6">
    <location>
        <begin position="401"/>
        <end position="419"/>
    </location>
</feature>
<comment type="subcellular location">
    <subcellularLocation>
        <location evidence="1">Cell membrane</location>
        <topology evidence="1">Multi-pass membrane protein</topology>
    </subcellularLocation>
</comment>
<dbReference type="InterPro" id="IPR002293">
    <property type="entry name" value="AA/rel_permease1"/>
</dbReference>
<dbReference type="AlphaFoldDB" id="G0J0C6"/>